<dbReference type="Pfam" id="PF17961">
    <property type="entry name" value="Big_8"/>
    <property type="match status" value="1"/>
</dbReference>
<feature type="transmembrane region" description="Helical" evidence="7">
    <location>
        <begin position="496"/>
        <end position="514"/>
    </location>
</feature>
<feature type="compositionally biased region" description="Low complexity" evidence="6">
    <location>
        <begin position="421"/>
        <end position="440"/>
    </location>
</feature>
<dbReference type="InterPro" id="IPR041171">
    <property type="entry name" value="SDR_Ig"/>
</dbReference>
<evidence type="ECO:0000259" key="9">
    <source>
        <dbReference type="Pfam" id="PF17961"/>
    </source>
</evidence>
<keyword evidence="7" id="KW-0812">Transmembrane</keyword>
<keyword evidence="4 8" id="KW-0732">Signal</keyword>
<organism evidence="10">
    <name type="scientific">Actinomyces timonensis</name>
    <dbReference type="NCBI Taxonomy" id="1288391"/>
    <lineage>
        <taxon>Bacteria</taxon>
        <taxon>Bacillati</taxon>
        <taxon>Actinomycetota</taxon>
        <taxon>Actinomycetes</taxon>
        <taxon>Actinomycetales</taxon>
        <taxon>Actinomycetaceae</taxon>
        <taxon>Actinomyces</taxon>
    </lineage>
</organism>
<evidence type="ECO:0000256" key="6">
    <source>
        <dbReference type="SAM" id="MobiDB-lite"/>
    </source>
</evidence>
<keyword evidence="7" id="KW-1133">Transmembrane helix</keyword>
<dbReference type="GO" id="GO:0007155">
    <property type="term" value="P:cell adhesion"/>
    <property type="evidence" value="ECO:0007669"/>
    <property type="project" value="InterPro"/>
</dbReference>
<dbReference type="Gene3D" id="2.60.40.1280">
    <property type="match status" value="1"/>
</dbReference>
<feature type="region of interest" description="Disordered" evidence="6">
    <location>
        <begin position="311"/>
        <end position="491"/>
    </location>
</feature>
<feature type="compositionally biased region" description="Low complexity" evidence="6">
    <location>
        <begin position="331"/>
        <end position="413"/>
    </location>
</feature>
<evidence type="ECO:0000256" key="2">
    <source>
        <dbReference type="ARBA" id="ARBA00022512"/>
    </source>
</evidence>
<dbReference type="InterPro" id="IPR008966">
    <property type="entry name" value="Adhesion_dom_sf"/>
</dbReference>
<keyword evidence="2" id="KW-0134">Cell wall</keyword>
<reference evidence="10" key="1">
    <citation type="submission" date="2024-05" db="EMBL/GenBank/DDBJ databases">
        <title>Draft genome assemblies of 36 bacteria isolated from hibernating arctic ground squirrels.</title>
        <authorList>
            <person name="McKee H."/>
            <person name="Mullen L."/>
            <person name="Drown D.M."/>
            <person name="Duddleston K.N."/>
        </authorList>
    </citation>
    <scope>NUCLEOTIDE SEQUENCE</scope>
    <source>
        <strain evidence="10">AR004</strain>
    </source>
</reference>
<protein>
    <submittedName>
        <fullName evidence="10">Ig-like domain-containing protein</fullName>
    </submittedName>
</protein>
<dbReference type="InterPro" id="IPR011252">
    <property type="entry name" value="Fibrogen-bd_dom1"/>
</dbReference>
<proteinExistence type="predicted"/>
<feature type="compositionally biased region" description="Low complexity" evidence="6">
    <location>
        <begin position="450"/>
        <end position="478"/>
    </location>
</feature>
<comment type="subcellular location">
    <subcellularLocation>
        <location evidence="1">Secreted</location>
        <location evidence="1">Cell wall</location>
        <topology evidence="1">Peptidoglycan-anchor</topology>
    </subcellularLocation>
</comment>
<feature type="signal peptide" evidence="8">
    <location>
        <begin position="1"/>
        <end position="29"/>
    </location>
</feature>
<dbReference type="RefSeq" id="WP_366181168.1">
    <property type="nucleotide sequence ID" value="NZ_CP159989.1"/>
</dbReference>
<feature type="domain" description="SDR-like Ig" evidence="9">
    <location>
        <begin position="56"/>
        <end position="150"/>
    </location>
</feature>
<feature type="chain" id="PRO_5043358577" evidence="8">
    <location>
        <begin position="30"/>
        <end position="520"/>
    </location>
</feature>
<evidence type="ECO:0000256" key="1">
    <source>
        <dbReference type="ARBA" id="ARBA00004168"/>
    </source>
</evidence>
<keyword evidence="7" id="KW-0472">Membrane</keyword>
<gene>
    <name evidence="10" type="ORF">ABXS69_03385</name>
</gene>
<dbReference type="EMBL" id="CP159989">
    <property type="protein sequence ID" value="XCP82951.1"/>
    <property type="molecule type" value="Genomic_DNA"/>
</dbReference>
<dbReference type="SUPFAM" id="SSF49401">
    <property type="entry name" value="Bacterial adhesins"/>
    <property type="match status" value="1"/>
</dbReference>
<evidence type="ECO:0000256" key="5">
    <source>
        <dbReference type="ARBA" id="ARBA00023088"/>
    </source>
</evidence>
<evidence type="ECO:0000256" key="7">
    <source>
        <dbReference type="SAM" id="Phobius"/>
    </source>
</evidence>
<name>A0AAU8N2R5_9ACTO</name>
<evidence type="ECO:0000256" key="4">
    <source>
        <dbReference type="ARBA" id="ARBA00022729"/>
    </source>
</evidence>
<keyword evidence="3" id="KW-0964">Secreted</keyword>
<evidence type="ECO:0000256" key="8">
    <source>
        <dbReference type="SAM" id="SignalP"/>
    </source>
</evidence>
<keyword evidence="5" id="KW-0572">Peptidoglycan-anchor</keyword>
<accession>A0AAU8N2R5</accession>
<evidence type="ECO:0000256" key="3">
    <source>
        <dbReference type="ARBA" id="ARBA00022525"/>
    </source>
</evidence>
<evidence type="ECO:0000313" key="10">
    <source>
        <dbReference type="EMBL" id="XCP82951.1"/>
    </source>
</evidence>
<dbReference type="AlphaFoldDB" id="A0AAU8N2R5"/>
<sequence length="520" mass="52089">MRRSSALAAGALVAAGAFVPAAVSTQAQAADSSNIKVTDVKVTSEARQRPVNGAAVEAWDKVSLQAKWEADAPKAGDSFAVKLGEGLEWSGSLGFDLLDQDGSDVGNCTFAVGSQDMTCTLTAGAEKWDKLTDGTLTAQAQINNKGIERKQSTVKVGPTTAPIVFGDSDGDGTCDAACDGVKPNYPEANPFKSGWFNGVNEQGKYVFMWEVRAQNTGGAKNTHWVVKDPGANYVDNSVLCTTGSWQAGQGVANVKVAPGWPKEQVEFDAPSADSVCRVRFYTTTEPTKAAQANTATVNGQTFSRSGITATQAGFGNAQGGKNAIPAPTPTPTATAPTVAPSAPETTTPTPTATAPTAAPSAPETTTPTPTATAPTAAPSAPETTTPSPTATAPTAPEETTPAPTPSAPDATAPAPAPLPSAPATTEAPGSNSAGPADPTAPVAPAPADPTAPATTEAAAPAPQQPGAQAPKAPAAPAPSTRQPASKPSLAKTGASIVAPALIAGAVIGGGVFLVRRGRRA</sequence>